<dbReference type="GeneID" id="17324473"/>
<organism evidence="1 2">
    <name type="scientific">Chondrus crispus</name>
    <name type="common">Carrageen Irish moss</name>
    <name type="synonym">Polymorpha crispa</name>
    <dbReference type="NCBI Taxonomy" id="2769"/>
    <lineage>
        <taxon>Eukaryota</taxon>
        <taxon>Rhodophyta</taxon>
        <taxon>Florideophyceae</taxon>
        <taxon>Rhodymeniophycidae</taxon>
        <taxon>Gigartinales</taxon>
        <taxon>Gigartinaceae</taxon>
        <taxon>Chondrus</taxon>
    </lineage>
</organism>
<evidence type="ECO:0000313" key="1">
    <source>
        <dbReference type="EMBL" id="CDF36938.1"/>
    </source>
</evidence>
<evidence type="ECO:0000313" key="2">
    <source>
        <dbReference type="Proteomes" id="UP000012073"/>
    </source>
</evidence>
<sequence>MWGQCAPRIGERRGCKTFWVLKKASYPGASLDSVVRGACDWTRLAKERMVNNARGR</sequence>
<gene>
    <name evidence="1" type="ORF">CHC_T00004933001</name>
</gene>
<reference evidence="2" key="1">
    <citation type="journal article" date="2013" name="Proc. Natl. Acad. Sci. U.S.A.">
        <title>Genome structure and metabolic features in the red seaweed Chondrus crispus shed light on evolution of the Archaeplastida.</title>
        <authorList>
            <person name="Collen J."/>
            <person name="Porcel B."/>
            <person name="Carre W."/>
            <person name="Ball S.G."/>
            <person name="Chaparro C."/>
            <person name="Tonon T."/>
            <person name="Barbeyron T."/>
            <person name="Michel G."/>
            <person name="Noel B."/>
            <person name="Valentin K."/>
            <person name="Elias M."/>
            <person name="Artiguenave F."/>
            <person name="Arun A."/>
            <person name="Aury J.M."/>
            <person name="Barbosa-Neto J.F."/>
            <person name="Bothwell J.H."/>
            <person name="Bouget F.Y."/>
            <person name="Brillet L."/>
            <person name="Cabello-Hurtado F."/>
            <person name="Capella-Gutierrez S."/>
            <person name="Charrier B."/>
            <person name="Cladiere L."/>
            <person name="Cock J.M."/>
            <person name="Coelho S.M."/>
            <person name="Colleoni C."/>
            <person name="Czjzek M."/>
            <person name="Da Silva C."/>
            <person name="Delage L."/>
            <person name="Denoeud F."/>
            <person name="Deschamps P."/>
            <person name="Dittami S.M."/>
            <person name="Gabaldon T."/>
            <person name="Gachon C.M."/>
            <person name="Groisillier A."/>
            <person name="Herve C."/>
            <person name="Jabbari K."/>
            <person name="Katinka M."/>
            <person name="Kloareg B."/>
            <person name="Kowalczyk N."/>
            <person name="Labadie K."/>
            <person name="Leblanc C."/>
            <person name="Lopez P.J."/>
            <person name="McLachlan D.H."/>
            <person name="Meslet-Cladiere L."/>
            <person name="Moustafa A."/>
            <person name="Nehr Z."/>
            <person name="Nyvall Collen P."/>
            <person name="Panaud O."/>
            <person name="Partensky F."/>
            <person name="Poulain J."/>
            <person name="Rensing S.A."/>
            <person name="Rousvoal S."/>
            <person name="Samson G."/>
            <person name="Symeonidi A."/>
            <person name="Weissenbach J."/>
            <person name="Zambounis A."/>
            <person name="Wincker P."/>
            <person name="Boyen C."/>
        </authorList>
    </citation>
    <scope>NUCLEOTIDE SEQUENCE [LARGE SCALE GENOMIC DNA]</scope>
    <source>
        <strain evidence="2">cv. Stackhouse</strain>
    </source>
</reference>
<keyword evidence="2" id="KW-1185">Reference proteome</keyword>
<proteinExistence type="predicted"/>
<dbReference type="Proteomes" id="UP000012073">
    <property type="component" value="Unassembled WGS sequence"/>
</dbReference>
<dbReference type="KEGG" id="ccp:CHC_T00004933001"/>
<dbReference type="EMBL" id="HG001808">
    <property type="protein sequence ID" value="CDF36938.1"/>
    <property type="molecule type" value="Genomic_DNA"/>
</dbReference>
<dbReference type="Gramene" id="CDF36938">
    <property type="protein sequence ID" value="CDF36938"/>
    <property type="gene ID" value="CHC_T00004933001"/>
</dbReference>
<dbReference type="AlphaFoldDB" id="R7QGR2"/>
<name>R7QGR2_CHOCR</name>
<accession>R7QGR2</accession>
<dbReference type="RefSeq" id="XP_005716757.1">
    <property type="nucleotide sequence ID" value="XM_005716700.1"/>
</dbReference>
<protein>
    <submittedName>
        <fullName evidence="1">Uncharacterized protein</fullName>
    </submittedName>
</protein>